<evidence type="ECO:0008006" key="4">
    <source>
        <dbReference type="Google" id="ProtNLM"/>
    </source>
</evidence>
<organism evidence="2 3">
    <name type="scientific">Bosea lupini</name>
    <dbReference type="NCBI Taxonomy" id="1036779"/>
    <lineage>
        <taxon>Bacteria</taxon>
        <taxon>Pseudomonadati</taxon>
        <taxon>Pseudomonadota</taxon>
        <taxon>Alphaproteobacteria</taxon>
        <taxon>Hyphomicrobiales</taxon>
        <taxon>Boseaceae</taxon>
        <taxon>Bosea</taxon>
    </lineage>
</organism>
<accession>A0A1H7R649</accession>
<dbReference type="EMBL" id="FOAN01000004">
    <property type="protein sequence ID" value="SEL55602.1"/>
    <property type="molecule type" value="Genomic_DNA"/>
</dbReference>
<evidence type="ECO:0000313" key="2">
    <source>
        <dbReference type="EMBL" id="SEL55602.1"/>
    </source>
</evidence>
<feature type="chain" id="PRO_5011513995" description="Lipoprotein" evidence="1">
    <location>
        <begin position="24"/>
        <end position="66"/>
    </location>
</feature>
<proteinExistence type="predicted"/>
<dbReference type="PROSITE" id="PS51257">
    <property type="entry name" value="PROKAR_LIPOPROTEIN"/>
    <property type="match status" value="1"/>
</dbReference>
<sequence>MTKLFAAACCLLLAGCTATGMSAGIDPMQSDGSRYVPTDVAATYAPPADERLTSTCAMRGQSVVCR</sequence>
<name>A0A1H7R649_9HYPH</name>
<dbReference type="RefSeq" id="WP_091835182.1">
    <property type="nucleotide sequence ID" value="NZ_FOAN01000004.1"/>
</dbReference>
<dbReference type="Proteomes" id="UP000199664">
    <property type="component" value="Unassembled WGS sequence"/>
</dbReference>
<gene>
    <name evidence="2" type="ORF">SAMN04515666_104261</name>
</gene>
<keyword evidence="1" id="KW-0732">Signal</keyword>
<dbReference type="AlphaFoldDB" id="A0A1H7R649"/>
<protein>
    <recommendedName>
        <fullName evidence="4">Lipoprotein</fullName>
    </recommendedName>
</protein>
<dbReference type="OrthoDB" id="8164008at2"/>
<reference evidence="3" key="1">
    <citation type="submission" date="2016-10" db="EMBL/GenBank/DDBJ databases">
        <authorList>
            <person name="Varghese N."/>
            <person name="Submissions S."/>
        </authorList>
    </citation>
    <scope>NUCLEOTIDE SEQUENCE [LARGE SCALE GENOMIC DNA]</scope>
    <source>
        <strain evidence="3">LMG 26383,CCUG 61248,R- 45681</strain>
    </source>
</reference>
<feature type="signal peptide" evidence="1">
    <location>
        <begin position="1"/>
        <end position="23"/>
    </location>
</feature>
<evidence type="ECO:0000256" key="1">
    <source>
        <dbReference type="SAM" id="SignalP"/>
    </source>
</evidence>
<keyword evidence="3" id="KW-1185">Reference proteome</keyword>
<evidence type="ECO:0000313" key="3">
    <source>
        <dbReference type="Proteomes" id="UP000199664"/>
    </source>
</evidence>